<sequence length="107" mass="12201">MQLGAAVPAARVPPRDGERFPTSFTSRRDGMQPPVPNERTPEKLAWRIGPTETRTTSFRPATKPGYWRSIAAAEFLRLHPQRDWQEGCLGSRPPQRWTLFEADRSRG</sequence>
<dbReference type="AlphaFoldDB" id="A0A6J4TW99"/>
<feature type="region of interest" description="Disordered" evidence="1">
    <location>
        <begin position="1"/>
        <end position="43"/>
    </location>
</feature>
<accession>A0A6J4TW99</accession>
<feature type="compositionally biased region" description="Low complexity" evidence="1">
    <location>
        <begin position="1"/>
        <end position="12"/>
    </location>
</feature>
<organism evidence="2">
    <name type="scientific">uncultured Thermomicrobiales bacterium</name>
    <dbReference type="NCBI Taxonomy" id="1645740"/>
    <lineage>
        <taxon>Bacteria</taxon>
        <taxon>Pseudomonadati</taxon>
        <taxon>Thermomicrobiota</taxon>
        <taxon>Thermomicrobia</taxon>
        <taxon>Thermomicrobiales</taxon>
        <taxon>environmental samples</taxon>
    </lineage>
</organism>
<dbReference type="EMBL" id="CADCWF010000005">
    <property type="protein sequence ID" value="CAA9533931.1"/>
    <property type="molecule type" value="Genomic_DNA"/>
</dbReference>
<reference evidence="2" key="1">
    <citation type="submission" date="2020-02" db="EMBL/GenBank/DDBJ databases">
        <authorList>
            <person name="Meier V. D."/>
        </authorList>
    </citation>
    <scope>NUCLEOTIDE SEQUENCE</scope>
    <source>
        <strain evidence="2">AVDCRST_MAG59</strain>
    </source>
</reference>
<name>A0A6J4TW99_9BACT</name>
<evidence type="ECO:0000256" key="1">
    <source>
        <dbReference type="SAM" id="MobiDB-lite"/>
    </source>
</evidence>
<protein>
    <submittedName>
        <fullName evidence="2">Uncharacterized protein</fullName>
    </submittedName>
</protein>
<proteinExistence type="predicted"/>
<gene>
    <name evidence="2" type="ORF">AVDCRST_MAG59-94</name>
</gene>
<evidence type="ECO:0000313" key="2">
    <source>
        <dbReference type="EMBL" id="CAA9533931.1"/>
    </source>
</evidence>